<gene>
    <name evidence="1" type="primary">ORF219430</name>
</gene>
<name>A0A0B7C0J6_9EUPU</name>
<protein>
    <submittedName>
        <fullName evidence="1">Uncharacterized protein</fullName>
    </submittedName>
</protein>
<accession>A0A0B7C0J6</accession>
<dbReference type="EMBL" id="HACG01051851">
    <property type="protein sequence ID" value="CEK98722.1"/>
    <property type="molecule type" value="Transcribed_RNA"/>
</dbReference>
<reference evidence="1" key="1">
    <citation type="submission" date="2014-12" db="EMBL/GenBank/DDBJ databases">
        <title>Insight into the proteome of Arion vulgaris.</title>
        <authorList>
            <person name="Aradska J."/>
            <person name="Bulat T."/>
            <person name="Smidak R."/>
            <person name="Sarate P."/>
            <person name="Gangsoo J."/>
            <person name="Sialana F."/>
            <person name="Bilban M."/>
            <person name="Lubec G."/>
        </authorList>
    </citation>
    <scope>NUCLEOTIDE SEQUENCE</scope>
    <source>
        <tissue evidence="1">Skin</tissue>
    </source>
</reference>
<evidence type="ECO:0000313" key="1">
    <source>
        <dbReference type="EMBL" id="CEK98722.1"/>
    </source>
</evidence>
<feature type="non-terminal residue" evidence="1">
    <location>
        <position position="77"/>
    </location>
</feature>
<proteinExistence type="predicted"/>
<dbReference type="AlphaFoldDB" id="A0A0B7C0J6"/>
<organism evidence="1">
    <name type="scientific">Arion vulgaris</name>
    <dbReference type="NCBI Taxonomy" id="1028688"/>
    <lineage>
        <taxon>Eukaryota</taxon>
        <taxon>Metazoa</taxon>
        <taxon>Spiralia</taxon>
        <taxon>Lophotrochozoa</taxon>
        <taxon>Mollusca</taxon>
        <taxon>Gastropoda</taxon>
        <taxon>Heterobranchia</taxon>
        <taxon>Euthyneura</taxon>
        <taxon>Panpulmonata</taxon>
        <taxon>Eupulmonata</taxon>
        <taxon>Stylommatophora</taxon>
        <taxon>Helicina</taxon>
        <taxon>Arionoidea</taxon>
        <taxon>Arionidae</taxon>
        <taxon>Arion</taxon>
    </lineage>
</organism>
<sequence length="77" mass="8945">MTLGNSPLTVWRQKKKKNDGAASGCLTELNQTSIHAYLFVKTKQNILFYFNLYQDNTVTKLEHKIYHRKERVKSEGA</sequence>